<gene>
    <name evidence="2" type="ORF">SCHPADRAFT_895284</name>
</gene>
<evidence type="ECO:0000313" key="3">
    <source>
        <dbReference type="Proteomes" id="UP000053477"/>
    </source>
</evidence>
<name>A0A0H2RP79_9AGAM</name>
<evidence type="ECO:0000256" key="1">
    <source>
        <dbReference type="SAM" id="MobiDB-lite"/>
    </source>
</evidence>
<dbReference type="AlphaFoldDB" id="A0A0H2RP79"/>
<protein>
    <submittedName>
        <fullName evidence="2">Uncharacterized protein</fullName>
    </submittedName>
</protein>
<proteinExistence type="predicted"/>
<organism evidence="2 3">
    <name type="scientific">Schizopora paradoxa</name>
    <dbReference type="NCBI Taxonomy" id="27342"/>
    <lineage>
        <taxon>Eukaryota</taxon>
        <taxon>Fungi</taxon>
        <taxon>Dikarya</taxon>
        <taxon>Basidiomycota</taxon>
        <taxon>Agaricomycotina</taxon>
        <taxon>Agaricomycetes</taxon>
        <taxon>Hymenochaetales</taxon>
        <taxon>Schizoporaceae</taxon>
        <taxon>Schizopora</taxon>
    </lineage>
</organism>
<feature type="region of interest" description="Disordered" evidence="1">
    <location>
        <begin position="1"/>
        <end position="27"/>
    </location>
</feature>
<reference evidence="2 3" key="1">
    <citation type="submission" date="2015-04" db="EMBL/GenBank/DDBJ databases">
        <title>Complete genome sequence of Schizopora paradoxa KUC8140, a cosmopolitan wood degrader in East Asia.</title>
        <authorList>
            <consortium name="DOE Joint Genome Institute"/>
            <person name="Min B."/>
            <person name="Park H."/>
            <person name="Jang Y."/>
            <person name="Kim J.-J."/>
            <person name="Kim K.H."/>
            <person name="Pangilinan J."/>
            <person name="Lipzen A."/>
            <person name="Riley R."/>
            <person name="Grigoriev I.V."/>
            <person name="Spatafora J.W."/>
            <person name="Choi I.-G."/>
        </authorList>
    </citation>
    <scope>NUCLEOTIDE SEQUENCE [LARGE SCALE GENOMIC DNA]</scope>
    <source>
        <strain evidence="2 3">KUC8140</strain>
    </source>
</reference>
<dbReference type="EMBL" id="KQ086192">
    <property type="protein sequence ID" value="KLO06611.1"/>
    <property type="molecule type" value="Genomic_DNA"/>
</dbReference>
<accession>A0A0H2RP79</accession>
<feature type="compositionally biased region" description="Polar residues" evidence="1">
    <location>
        <begin position="10"/>
        <end position="27"/>
    </location>
</feature>
<dbReference type="Proteomes" id="UP000053477">
    <property type="component" value="Unassembled WGS sequence"/>
</dbReference>
<keyword evidence="3" id="KW-1185">Reference proteome</keyword>
<sequence>MHPKAVPVARSSTIHAQTRDSTQTATSDWAHLREDRAYIDRAMGIFDSRFWDSTQTAASDWVPVGVSWIDDAHHEGFQRSPKNSFERYEREMMLGHPAVKDEEDAVRMIVGERRRGEGVMVESKLDSKEEMMVVGGRAPWGTKAKTTRLLYCTDGSASDPHTFTERGFGLAPYEKLCV</sequence>
<evidence type="ECO:0000313" key="2">
    <source>
        <dbReference type="EMBL" id="KLO06611.1"/>
    </source>
</evidence>
<dbReference type="InParanoid" id="A0A0H2RP79"/>